<dbReference type="EMBL" id="ATMH01003336">
    <property type="protein sequence ID" value="EPY31676.1"/>
    <property type="molecule type" value="Genomic_DNA"/>
</dbReference>
<keyword evidence="1" id="KW-1133">Transmembrane helix</keyword>
<protein>
    <submittedName>
        <fullName evidence="3">Uncharacterized protein</fullName>
    </submittedName>
</protein>
<proteinExistence type="predicted"/>
<name>S9VXC5_9TRYP</name>
<evidence type="ECO:0000256" key="1">
    <source>
        <dbReference type="SAM" id="Phobius"/>
    </source>
</evidence>
<gene>
    <name evidence="3" type="ORF">STCU_03336</name>
    <name evidence="2" type="ORF">STCU_04779</name>
</gene>
<organism evidence="3 4">
    <name type="scientific">Strigomonas culicis</name>
    <dbReference type="NCBI Taxonomy" id="28005"/>
    <lineage>
        <taxon>Eukaryota</taxon>
        <taxon>Discoba</taxon>
        <taxon>Euglenozoa</taxon>
        <taxon>Kinetoplastea</taxon>
        <taxon>Metakinetoplastina</taxon>
        <taxon>Trypanosomatida</taxon>
        <taxon>Trypanosomatidae</taxon>
        <taxon>Strigomonadinae</taxon>
        <taxon>Strigomonas</taxon>
    </lineage>
</organism>
<feature type="transmembrane region" description="Helical" evidence="1">
    <location>
        <begin position="12"/>
        <end position="30"/>
    </location>
</feature>
<evidence type="ECO:0000313" key="3">
    <source>
        <dbReference type="EMBL" id="EPY31676.1"/>
    </source>
</evidence>
<keyword evidence="4" id="KW-1185">Reference proteome</keyword>
<feature type="transmembrane region" description="Helical" evidence="1">
    <location>
        <begin position="46"/>
        <end position="65"/>
    </location>
</feature>
<evidence type="ECO:0000313" key="4">
    <source>
        <dbReference type="Proteomes" id="UP000015354"/>
    </source>
</evidence>
<feature type="transmembrane region" description="Helical" evidence="1">
    <location>
        <begin position="85"/>
        <end position="106"/>
    </location>
</feature>
<keyword evidence="1" id="KW-0472">Membrane</keyword>
<evidence type="ECO:0000313" key="2">
    <source>
        <dbReference type="EMBL" id="EPY28992.1"/>
    </source>
</evidence>
<dbReference type="OrthoDB" id="258750at2759"/>
<accession>S9VXC5</accession>
<comment type="caution">
    <text evidence="3">The sequence shown here is derived from an EMBL/GenBank/DDBJ whole genome shotgun (WGS) entry which is preliminary data.</text>
</comment>
<keyword evidence="1" id="KW-0812">Transmembrane</keyword>
<dbReference type="Proteomes" id="UP000015354">
    <property type="component" value="Unassembled WGS sequence"/>
</dbReference>
<reference evidence="3" key="2">
    <citation type="submission" date="2013-03" db="EMBL/GenBank/DDBJ databases">
        <authorList>
            <person name="Motta M.C.M."/>
            <person name="Martins A.C.A."/>
            <person name="Preta C.M.C.C."/>
            <person name="Silva R."/>
            <person name="de Souza S.S."/>
            <person name="Klein C.C."/>
            <person name="de Almeida L.G.P."/>
            <person name="Cunha O.L."/>
            <person name="Colabardini A.C."/>
            <person name="Lima B.A."/>
            <person name="Machado C.R."/>
            <person name="Soares C.M.A."/>
            <person name="de Menezes C.B.A."/>
            <person name="Bartolomeu D.C."/>
            <person name="Grisard E.C."/>
            <person name="Fantinatti-Garboggini F."/>
            <person name="Rodrigues-Luiz G.F."/>
            <person name="Wagner G."/>
            <person name="Goldman G.H."/>
            <person name="Fietto J.L.R."/>
            <person name="Ciapina L.P."/>
            <person name="Brocchi M."/>
            <person name="Elias M.C."/>
            <person name="Goldman M.H.S."/>
            <person name="Sagot M.-F."/>
            <person name="Pereira M."/>
            <person name="Stoco P.H."/>
            <person name="Teixeira S.M.R."/>
            <person name="de Mendonca-Neto R.P."/>
            <person name="Maciel T.E.F."/>
            <person name="Mendes T.A.O."/>
            <person name="Urmenyi T.P."/>
            <person name="Teixeira M.M.G."/>
            <person name="de Camargo E.F.P."/>
            <person name="de Sousa W."/>
            <person name="Schenkman S."/>
            <person name="de Vasconcelos A.T.R."/>
        </authorList>
    </citation>
    <scope>NUCLEOTIDE SEQUENCE</scope>
</reference>
<dbReference type="EMBL" id="ATMH01004779">
    <property type="protein sequence ID" value="EPY28992.1"/>
    <property type="molecule type" value="Genomic_DNA"/>
</dbReference>
<sequence>MHFIGAPVQLVCLYWHFIVVILSIVNYYVYMRTTDQVVTVLKNANLAFSIIEMISYSTVAAPLLVHSYKYSRTRSGGIARLQGGIATMFLTSSLPKTVIGIIVLLGRTKTFDYPLDTVCFSLHCIGGVFGFLISWFSYMRLLANAFQSFRGPERQMYDEGAVVPSSSTQIGEAAPAKNQPDII</sequence>
<reference evidence="3 4" key="1">
    <citation type="journal article" date="2013" name="PLoS ONE">
        <title>Predicting the Proteins of Angomonas deanei, Strigomonas culicis and Their Respective Endosymbionts Reveals New Aspects of the Trypanosomatidae Family.</title>
        <authorList>
            <person name="Motta M.C."/>
            <person name="Martins A.C."/>
            <person name="de Souza S.S."/>
            <person name="Catta-Preta C.M."/>
            <person name="Silva R."/>
            <person name="Klein C.C."/>
            <person name="de Almeida L.G."/>
            <person name="de Lima Cunha O."/>
            <person name="Ciapina L.P."/>
            <person name="Brocchi M."/>
            <person name="Colabardini A.C."/>
            <person name="de Araujo Lima B."/>
            <person name="Machado C.R."/>
            <person name="de Almeida Soares C.M."/>
            <person name="Probst C.M."/>
            <person name="de Menezes C.B."/>
            <person name="Thompson C.E."/>
            <person name="Bartholomeu D.C."/>
            <person name="Gradia D.F."/>
            <person name="Pavoni D.P."/>
            <person name="Grisard E.C."/>
            <person name="Fantinatti-Garboggini F."/>
            <person name="Marchini F.K."/>
            <person name="Rodrigues-Luiz G.F."/>
            <person name="Wagner G."/>
            <person name="Goldman G.H."/>
            <person name="Fietto J.L."/>
            <person name="Elias M.C."/>
            <person name="Goldman M.H."/>
            <person name="Sagot M.F."/>
            <person name="Pereira M."/>
            <person name="Stoco P.H."/>
            <person name="de Mendonca-Neto R.P."/>
            <person name="Teixeira S.M."/>
            <person name="Maciel T.E."/>
            <person name="de Oliveira Mendes T.A."/>
            <person name="Urmenyi T.P."/>
            <person name="de Souza W."/>
            <person name="Schenkman S."/>
            <person name="de Vasconcelos A.T."/>
        </authorList>
    </citation>
    <scope>NUCLEOTIDE SEQUENCE [LARGE SCALE GENOMIC DNA]</scope>
</reference>
<feature type="transmembrane region" description="Helical" evidence="1">
    <location>
        <begin position="118"/>
        <end position="138"/>
    </location>
</feature>
<dbReference type="AlphaFoldDB" id="S9VXC5"/>